<accession>A0AAW5K3R8</accession>
<dbReference type="EMBL" id="JANFYT010000038">
    <property type="protein sequence ID" value="MCQ4815465.1"/>
    <property type="molecule type" value="Genomic_DNA"/>
</dbReference>
<feature type="transmembrane region" description="Helical" evidence="6">
    <location>
        <begin position="437"/>
        <end position="462"/>
    </location>
</feature>
<sequence length="532" mass="58662">MSFLLLFKSMPLPFLTLFLPLAGSGCYGLLLLYNKFFSRRLGHALVLPKVCYKLPFLILLVAGTVLSCLVWMSVSGSYSPLYVFTSTGWSNVLTSESVKNAQAVLRIDAFGAISAALMSFVALTAGIRALADRQNLITPRKVFFLLLTCAGIQGIFYLNNLVPLFLFMLLTQIGVTGLYSNFATKKREGGESVFYYISRVLLLAMFLAGVILLRFKYGTDNINLLASMIAPANETLWAFIFLVVPLLYIFVKPSPYLPDASRNCFFGIRTQASLFIAFRVIFSLYGPMQGLQKVPMLLILLGFAAVLLALVLSCGAKDPERFMNSMVFYMKGMILISIGIAMDGTFSAERAALYGVSAIEAMISLWLMFLPVSAALSIITVFLKQSYEGRELWQEGALLKRIPFTAVALFIVIAVLAGLPPFIGYSGKQLLFRSANFMSPFVLTSLFLFTVTMLLTGLRFLITLTIGKVSQKRDFNFSGEVTIAFPLFLLLMLFITTTVLPGELFEESVAPSVESLINRTAPSDLTPVEVSK</sequence>
<name>A0AAW5K3R8_9BACT</name>
<evidence type="ECO:0000256" key="4">
    <source>
        <dbReference type="ARBA" id="ARBA00022989"/>
    </source>
</evidence>
<dbReference type="Proteomes" id="UP001205919">
    <property type="component" value="Unassembled WGS sequence"/>
</dbReference>
<dbReference type="RefSeq" id="WP_039917199.1">
    <property type="nucleotide sequence ID" value="NZ_CABKQM010000004.1"/>
</dbReference>
<feature type="transmembrane region" description="Helical" evidence="6">
    <location>
        <begin position="326"/>
        <end position="342"/>
    </location>
</feature>
<evidence type="ECO:0000313" key="7">
    <source>
        <dbReference type="EMBL" id="MCQ4815465.1"/>
    </source>
</evidence>
<dbReference type="PANTHER" id="PTHR42703:SF1">
    <property type="entry name" value="NA(+)_H(+) ANTIPORTER SUBUNIT D1"/>
    <property type="match status" value="1"/>
</dbReference>
<keyword evidence="3 6" id="KW-0812">Transmembrane</keyword>
<feature type="transmembrane region" description="Helical" evidence="6">
    <location>
        <begin position="54"/>
        <end position="74"/>
    </location>
</feature>
<dbReference type="GO" id="GO:0005886">
    <property type="term" value="C:plasma membrane"/>
    <property type="evidence" value="ECO:0007669"/>
    <property type="project" value="UniProtKB-SubCell"/>
</dbReference>
<reference evidence="7 8" key="1">
    <citation type="submission" date="2022-06" db="EMBL/GenBank/DDBJ databases">
        <title>Isolation of gut microbiota from human fecal samples.</title>
        <authorList>
            <person name="Pamer E.G."/>
            <person name="Barat B."/>
            <person name="Waligurski E."/>
            <person name="Medina S."/>
            <person name="Paddock L."/>
            <person name="Mostad J."/>
        </authorList>
    </citation>
    <scope>NUCLEOTIDE SEQUENCE [LARGE SCALE GENOMIC DNA]</scope>
    <source>
        <strain evidence="7 8">DFI.9.90</strain>
    </source>
</reference>
<organism evidence="7 8">
    <name type="scientific">Cloacibacillus evryensis</name>
    <dbReference type="NCBI Taxonomy" id="508460"/>
    <lineage>
        <taxon>Bacteria</taxon>
        <taxon>Thermotogati</taxon>
        <taxon>Synergistota</taxon>
        <taxon>Synergistia</taxon>
        <taxon>Synergistales</taxon>
        <taxon>Synergistaceae</taxon>
        <taxon>Cloacibacillus</taxon>
    </lineage>
</organism>
<feature type="transmembrane region" description="Helical" evidence="6">
    <location>
        <begin position="263"/>
        <end position="282"/>
    </location>
</feature>
<dbReference type="PANTHER" id="PTHR42703">
    <property type="entry name" value="NADH DEHYDROGENASE"/>
    <property type="match status" value="1"/>
</dbReference>
<feature type="transmembrane region" description="Helical" evidence="6">
    <location>
        <begin position="12"/>
        <end position="33"/>
    </location>
</feature>
<keyword evidence="8" id="KW-1185">Reference proteome</keyword>
<feature type="transmembrane region" description="Helical" evidence="6">
    <location>
        <begin position="294"/>
        <end position="314"/>
    </location>
</feature>
<dbReference type="InterPro" id="IPR050586">
    <property type="entry name" value="CPA3_Na-H_Antiporter_D"/>
</dbReference>
<evidence type="ECO:0008006" key="9">
    <source>
        <dbReference type="Google" id="ProtNLM"/>
    </source>
</evidence>
<feature type="transmembrane region" description="Helical" evidence="6">
    <location>
        <begin position="235"/>
        <end position="251"/>
    </location>
</feature>
<comment type="subcellular location">
    <subcellularLocation>
        <location evidence="1">Cell membrane</location>
        <topology evidence="1">Multi-pass membrane protein</topology>
    </subcellularLocation>
</comment>
<dbReference type="AlphaFoldDB" id="A0AAW5K3R8"/>
<evidence type="ECO:0000256" key="1">
    <source>
        <dbReference type="ARBA" id="ARBA00004651"/>
    </source>
</evidence>
<evidence type="ECO:0000256" key="2">
    <source>
        <dbReference type="ARBA" id="ARBA00022475"/>
    </source>
</evidence>
<evidence type="ECO:0000313" key="8">
    <source>
        <dbReference type="Proteomes" id="UP001205919"/>
    </source>
</evidence>
<feature type="transmembrane region" description="Helical" evidence="6">
    <location>
        <begin position="362"/>
        <end position="383"/>
    </location>
</feature>
<keyword evidence="2" id="KW-1003">Cell membrane</keyword>
<comment type="caution">
    <text evidence="7">The sequence shown here is derived from an EMBL/GenBank/DDBJ whole genome shotgun (WGS) entry which is preliminary data.</text>
</comment>
<keyword evidence="5 6" id="KW-0472">Membrane</keyword>
<gene>
    <name evidence="7" type="ORF">NE630_13580</name>
</gene>
<evidence type="ECO:0000256" key="6">
    <source>
        <dbReference type="SAM" id="Phobius"/>
    </source>
</evidence>
<feature type="transmembrane region" description="Helical" evidence="6">
    <location>
        <begin position="142"/>
        <end position="158"/>
    </location>
</feature>
<proteinExistence type="predicted"/>
<keyword evidence="4 6" id="KW-1133">Transmembrane helix</keyword>
<evidence type="ECO:0000256" key="3">
    <source>
        <dbReference type="ARBA" id="ARBA00022692"/>
    </source>
</evidence>
<protein>
    <recommendedName>
        <fullName evidence="9">NADH:quinone oxidoreductase/Mrp antiporter membrane subunit domain-containing protein</fullName>
    </recommendedName>
</protein>
<feature type="transmembrane region" description="Helical" evidence="6">
    <location>
        <begin position="483"/>
        <end position="502"/>
    </location>
</feature>
<evidence type="ECO:0000256" key="5">
    <source>
        <dbReference type="ARBA" id="ARBA00023136"/>
    </source>
</evidence>
<feature type="transmembrane region" description="Helical" evidence="6">
    <location>
        <begin position="109"/>
        <end position="130"/>
    </location>
</feature>
<feature type="transmembrane region" description="Helical" evidence="6">
    <location>
        <begin position="404"/>
        <end position="425"/>
    </location>
</feature>
<feature type="transmembrane region" description="Helical" evidence="6">
    <location>
        <begin position="194"/>
        <end position="215"/>
    </location>
</feature>
<feature type="transmembrane region" description="Helical" evidence="6">
    <location>
        <begin position="164"/>
        <end position="182"/>
    </location>
</feature>